<dbReference type="Pfam" id="PF00486">
    <property type="entry name" value="Trans_reg_C"/>
    <property type="match status" value="1"/>
</dbReference>
<evidence type="ECO:0000256" key="3">
    <source>
        <dbReference type="SAM" id="Phobius"/>
    </source>
</evidence>
<dbReference type="Gene3D" id="1.10.10.10">
    <property type="entry name" value="Winged helix-like DNA-binding domain superfamily/Winged helix DNA-binding domain"/>
    <property type="match status" value="1"/>
</dbReference>
<feature type="domain" description="OmpR/PhoB-type" evidence="4">
    <location>
        <begin position="10"/>
        <end position="108"/>
    </location>
</feature>
<keyword evidence="6" id="KW-1185">Reference proteome</keyword>
<keyword evidence="1 2" id="KW-0238">DNA-binding</keyword>
<dbReference type="InterPro" id="IPR016032">
    <property type="entry name" value="Sig_transdc_resp-reg_C-effctor"/>
</dbReference>
<dbReference type="EMBL" id="JACIJB010000001">
    <property type="protein sequence ID" value="MBB5659747.1"/>
    <property type="molecule type" value="Genomic_DNA"/>
</dbReference>
<dbReference type="InterPro" id="IPR001867">
    <property type="entry name" value="OmpR/PhoB-type_DNA-bd"/>
</dbReference>
<dbReference type="InterPro" id="IPR036388">
    <property type="entry name" value="WH-like_DNA-bd_sf"/>
</dbReference>
<gene>
    <name evidence="5" type="ORF">FHS65_000465</name>
</gene>
<name>A0A7W9A1Y3_9CAUL</name>
<evidence type="ECO:0000259" key="4">
    <source>
        <dbReference type="PROSITE" id="PS51755"/>
    </source>
</evidence>
<dbReference type="CDD" id="cd00383">
    <property type="entry name" value="trans_reg_C"/>
    <property type="match status" value="1"/>
</dbReference>
<proteinExistence type="predicted"/>
<dbReference type="Proteomes" id="UP000548978">
    <property type="component" value="Unassembled WGS sequence"/>
</dbReference>
<protein>
    <submittedName>
        <fullName evidence="5">DNA-binding winged helix-turn-helix (WHTH) protein</fullName>
    </submittedName>
</protein>
<organism evidence="5 6">
    <name type="scientific">Brevundimonas halotolerans</name>
    <dbReference type="NCBI Taxonomy" id="69670"/>
    <lineage>
        <taxon>Bacteria</taxon>
        <taxon>Pseudomonadati</taxon>
        <taxon>Pseudomonadota</taxon>
        <taxon>Alphaproteobacteria</taxon>
        <taxon>Caulobacterales</taxon>
        <taxon>Caulobacteraceae</taxon>
        <taxon>Brevundimonas</taxon>
    </lineage>
</organism>
<evidence type="ECO:0000313" key="6">
    <source>
        <dbReference type="Proteomes" id="UP000548978"/>
    </source>
</evidence>
<reference evidence="5 6" key="1">
    <citation type="submission" date="2020-08" db="EMBL/GenBank/DDBJ databases">
        <title>Genomic Encyclopedia of Type Strains, Phase IV (KMG-IV): sequencing the most valuable type-strain genomes for metagenomic binning, comparative biology and taxonomic classification.</title>
        <authorList>
            <person name="Goeker M."/>
        </authorList>
    </citation>
    <scope>NUCLEOTIDE SEQUENCE [LARGE SCALE GENOMIC DNA]</scope>
    <source>
        <strain evidence="5 6">DSM 24448</strain>
    </source>
</reference>
<dbReference type="PROSITE" id="PS51755">
    <property type="entry name" value="OMPR_PHOB"/>
    <property type="match status" value="1"/>
</dbReference>
<feature type="transmembrane region" description="Helical" evidence="3">
    <location>
        <begin position="217"/>
        <end position="236"/>
    </location>
</feature>
<keyword evidence="3" id="KW-1133">Transmembrane helix</keyword>
<feature type="transmembrane region" description="Helical" evidence="3">
    <location>
        <begin position="180"/>
        <end position="205"/>
    </location>
</feature>
<dbReference type="AlphaFoldDB" id="A0A7W9A1Y3"/>
<feature type="transmembrane region" description="Helical" evidence="3">
    <location>
        <begin position="340"/>
        <end position="364"/>
    </location>
</feature>
<feature type="transmembrane region" description="Helical" evidence="3">
    <location>
        <begin position="142"/>
        <end position="168"/>
    </location>
</feature>
<keyword evidence="3" id="KW-0812">Transmembrane</keyword>
<keyword evidence="3" id="KW-0472">Membrane</keyword>
<evidence type="ECO:0000313" key="5">
    <source>
        <dbReference type="EMBL" id="MBB5659747.1"/>
    </source>
</evidence>
<feature type="DNA-binding region" description="OmpR/PhoB-type" evidence="2">
    <location>
        <begin position="10"/>
        <end position="108"/>
    </location>
</feature>
<evidence type="ECO:0000256" key="1">
    <source>
        <dbReference type="ARBA" id="ARBA00023125"/>
    </source>
</evidence>
<accession>A0A7W9A1Y3</accession>
<dbReference type="SUPFAM" id="SSF46894">
    <property type="entry name" value="C-terminal effector domain of the bipartite response regulators"/>
    <property type="match status" value="1"/>
</dbReference>
<sequence>MAEEFLKLTPDGLRFGAFTLDPANRRLTRDGEAVEVNGRYLDALILMVRRPGQLVSKDQFLDEVWRGIPVTDEALTQCIRTLRKQLGDTAGRPRFIQTVPKHGYRFIAAVSAAEAEQAEPEPLVSAPEPFTVDSPYDLRRTLLLGGAGVLGGGLAGVIGGLIYGLIAVSHPLQPGIGSGSILLVLVWLTTLVALMGGAAVGIGMAATGLGRRQPSPWIILGGALGGMTVGGAVKLLGLDAFNLLVGRSPGDITGGLEGFILGGAIGLGLWLGARGRDPLPLRRCMITAGVAAALAGMAIPLFGGRLMGGSLDLLAKTFPESQLQLGMIGSWFGETGFGPIAQSVTGGLEGLLFAPCVVGAMILARRGMRAN</sequence>
<dbReference type="OrthoDB" id="54411at2"/>
<feature type="transmembrane region" description="Helical" evidence="3">
    <location>
        <begin position="256"/>
        <end position="273"/>
    </location>
</feature>
<comment type="caution">
    <text evidence="5">The sequence shown here is derived from an EMBL/GenBank/DDBJ whole genome shotgun (WGS) entry which is preliminary data.</text>
</comment>
<dbReference type="SMART" id="SM00862">
    <property type="entry name" value="Trans_reg_C"/>
    <property type="match status" value="1"/>
</dbReference>
<evidence type="ECO:0000256" key="2">
    <source>
        <dbReference type="PROSITE-ProRule" id="PRU01091"/>
    </source>
</evidence>
<feature type="transmembrane region" description="Helical" evidence="3">
    <location>
        <begin position="285"/>
        <end position="303"/>
    </location>
</feature>
<dbReference type="RefSeq" id="WP_123286719.1">
    <property type="nucleotide sequence ID" value="NZ_JACIJB010000001.1"/>
</dbReference>
<dbReference type="GO" id="GO:0000160">
    <property type="term" value="P:phosphorelay signal transduction system"/>
    <property type="evidence" value="ECO:0007669"/>
    <property type="project" value="InterPro"/>
</dbReference>
<dbReference type="GO" id="GO:0003677">
    <property type="term" value="F:DNA binding"/>
    <property type="evidence" value="ECO:0007669"/>
    <property type="project" value="UniProtKB-UniRule"/>
</dbReference>
<dbReference type="GO" id="GO:0006355">
    <property type="term" value="P:regulation of DNA-templated transcription"/>
    <property type="evidence" value="ECO:0007669"/>
    <property type="project" value="InterPro"/>
</dbReference>